<dbReference type="InterPro" id="IPR036265">
    <property type="entry name" value="HIT-like_sf"/>
</dbReference>
<dbReference type="STRING" id="285676.GA0070561_1747"/>
<dbReference type="AlphaFoldDB" id="A0A1C4V877"/>
<evidence type="ECO:0000313" key="3">
    <source>
        <dbReference type="Proteomes" id="UP000198864"/>
    </source>
</evidence>
<gene>
    <name evidence="2" type="ORF">GA0070561_1747</name>
</gene>
<dbReference type="Gene3D" id="3.30.428.10">
    <property type="entry name" value="HIT-like"/>
    <property type="match status" value="1"/>
</dbReference>
<feature type="region of interest" description="Disordered" evidence="1">
    <location>
        <begin position="285"/>
        <end position="459"/>
    </location>
</feature>
<proteinExistence type="predicted"/>
<protein>
    <recommendedName>
        <fullName evidence="4">Diadenosine tetraphosphate (Ap4A) hydrolase</fullName>
    </recommendedName>
</protein>
<dbReference type="Proteomes" id="UP000198864">
    <property type="component" value="Unassembled WGS sequence"/>
</dbReference>
<feature type="region of interest" description="Disordered" evidence="1">
    <location>
        <begin position="21"/>
        <end position="42"/>
    </location>
</feature>
<accession>A0A1C4V877</accession>
<dbReference type="EMBL" id="FMCR01000001">
    <property type="protein sequence ID" value="SCE79991.1"/>
    <property type="molecule type" value="Genomic_DNA"/>
</dbReference>
<feature type="compositionally biased region" description="Polar residues" evidence="1">
    <location>
        <begin position="345"/>
        <end position="360"/>
    </location>
</feature>
<evidence type="ECO:0008006" key="4">
    <source>
        <dbReference type="Google" id="ProtNLM"/>
    </source>
</evidence>
<evidence type="ECO:0000256" key="1">
    <source>
        <dbReference type="SAM" id="MobiDB-lite"/>
    </source>
</evidence>
<dbReference type="SUPFAM" id="SSF54197">
    <property type="entry name" value="HIT-like"/>
    <property type="match status" value="1"/>
</dbReference>
<organism evidence="2 3">
    <name type="scientific">Micromonospora saelicesensis</name>
    <dbReference type="NCBI Taxonomy" id="285676"/>
    <lineage>
        <taxon>Bacteria</taxon>
        <taxon>Bacillati</taxon>
        <taxon>Actinomycetota</taxon>
        <taxon>Actinomycetes</taxon>
        <taxon>Micromonosporales</taxon>
        <taxon>Micromonosporaceae</taxon>
        <taxon>Micromonospora</taxon>
    </lineage>
</organism>
<feature type="compositionally biased region" description="Low complexity" evidence="1">
    <location>
        <begin position="413"/>
        <end position="428"/>
    </location>
</feature>
<evidence type="ECO:0000313" key="2">
    <source>
        <dbReference type="EMBL" id="SCE79991.1"/>
    </source>
</evidence>
<name>A0A1C4V877_9ACTN</name>
<feature type="compositionally biased region" description="Low complexity" evidence="1">
    <location>
        <begin position="361"/>
        <end position="379"/>
    </location>
</feature>
<reference evidence="2 3" key="1">
    <citation type="submission" date="2016-06" db="EMBL/GenBank/DDBJ databases">
        <authorList>
            <person name="Kjaerup R.B."/>
            <person name="Dalgaard T.S."/>
            <person name="Juul-Madsen H.R."/>
        </authorList>
    </citation>
    <scope>NUCLEOTIDE SEQUENCE [LARGE SCALE GENOMIC DNA]</scope>
    <source>
        <strain evidence="2 3">DSM 44871</strain>
    </source>
</reference>
<sequence>MTACVQDLGSLWISPLGAPRNHAHQVDGGHRSGGPGPLEQVGTAVPDSVRVSVVHDNPPSVPDFTQWPSFPFEGDLHVKQLDDPVPVEPPRKGEGLRECTACNAPDDAYIWVGERWRVRAMDRPTGLPMVLILESRTHLDLGDLPNLLAAELGVMTVRLERAIRSLDGVARVHVNRWGDGSAHLHMWFLARPYGRLQLRGTFLSLWDSILPPISEAQWRENLALVAAWLAEFGGRPLAEPPRIQWQAPSSLLAQSAAADAAAAAEAASAAAAGTEAVSVIEAAEEIPEPALDSTPDPTDADSGPRAEPVMDPDAGSTTTTVTDRAAEPARSATVSGPAAAPVRTASATNLPGIPTSGTRDSTAAAPGSAASGSATTTATDGLHVGPAEIPTGGPHVVGPASGSADEAGSVNPAASDLAAEGASGEGEAVNTTAPEKSAGTPGAAARTNGSDTPDVRATY</sequence>